<comment type="subcellular location">
    <subcellularLocation>
        <location evidence="1">Membrane</location>
        <topology evidence="1">Single-pass membrane protein</topology>
    </subcellularLocation>
</comment>
<comment type="caution">
    <text evidence="7">The sequence shown here is derived from an EMBL/GenBank/DDBJ whole genome shotgun (WGS) entry which is preliminary data.</text>
</comment>
<protein>
    <submittedName>
        <fullName evidence="7">UPF0674 endoplasmic reticulum membrane protein C2G5.01</fullName>
    </submittedName>
</protein>
<evidence type="ECO:0000256" key="4">
    <source>
        <dbReference type="ARBA" id="ARBA00023136"/>
    </source>
</evidence>
<evidence type="ECO:0000313" key="8">
    <source>
        <dbReference type="Proteomes" id="UP000013776"/>
    </source>
</evidence>
<feature type="transmembrane region" description="Helical" evidence="6">
    <location>
        <begin position="61"/>
        <end position="80"/>
    </location>
</feature>
<dbReference type="GO" id="GO:0005783">
    <property type="term" value="C:endoplasmic reticulum"/>
    <property type="evidence" value="ECO:0007669"/>
    <property type="project" value="InterPro"/>
</dbReference>
<evidence type="ECO:0000256" key="3">
    <source>
        <dbReference type="ARBA" id="ARBA00022989"/>
    </source>
</evidence>
<reference evidence="7 8" key="1">
    <citation type="journal article" date="2013" name="MBio">
        <title>Genome sequencing of the plant pathogen Taphrina deformans, the causal agent of peach leaf curl.</title>
        <authorList>
            <person name="Cisse O.H."/>
            <person name="Almeida J.M.G.C.F."/>
            <person name="Fonseca A."/>
            <person name="Kumar A.A."/>
            <person name="Salojaervi J."/>
            <person name="Overmyer K."/>
            <person name="Hauser P.M."/>
            <person name="Pagni M."/>
        </authorList>
    </citation>
    <scope>NUCLEOTIDE SEQUENCE [LARGE SCALE GENOMIC DNA]</scope>
    <source>
        <strain evidence="8">PYCC 5710 / ATCC 11124 / CBS 356.35 / IMI 108563 / JCM 9778 / NBRC 8474</strain>
    </source>
</reference>
<dbReference type="EMBL" id="CAHR02000070">
    <property type="protein sequence ID" value="CCG82100.1"/>
    <property type="molecule type" value="Genomic_DNA"/>
</dbReference>
<dbReference type="InterPro" id="IPR012879">
    <property type="entry name" value="CCDC47"/>
</dbReference>
<evidence type="ECO:0000256" key="5">
    <source>
        <dbReference type="SAM" id="MobiDB-lite"/>
    </source>
</evidence>
<dbReference type="STRING" id="1097556.R4X9L0"/>
<dbReference type="GO" id="GO:0032469">
    <property type="term" value="P:endoplasmic reticulum calcium ion homeostasis"/>
    <property type="evidence" value="ECO:0007669"/>
    <property type="project" value="InterPro"/>
</dbReference>
<dbReference type="PANTHER" id="PTHR12883:SF0">
    <property type="entry name" value="PAT COMPLEX SUBUNIT CCDC47"/>
    <property type="match status" value="1"/>
</dbReference>
<sequence>MAALLALLPGLAAADFTDFVADAKESVKNSFAKTEPVVAKAPTGFRQNLATFWDRNSPWDFIGEFFAILGLIVYVVLFYVGKAKNEKLAKEKFQSIYRQLYDNFAQVALQPGVAPLARDGSDLFVSYATGRKNISYGNISLQLFPRQDLFIGYPLKVLYGAYFDQESIADRLLIDFALPAEFDGFVFGILNKNVMRYQRTTNWDLTFTKTNDAPFSNSFVIMSEIAEVSEKFMTKELTDLITEMKDSFEYLIISDQPSKQPKTGEQDKSKRRMRFSVLLDHPSATNQNLNLLLASVLEIADSLPKQANKLSANGQKKLLQSREDVYRAIAKQIAAEEAEDAPKRLTRKEIREKEKKESIGKLSAKEQKRALEKERERALKKGQSKMSKKG</sequence>
<dbReference type="VEuPathDB" id="FungiDB:TAPDE_002039"/>
<keyword evidence="8" id="KW-1185">Reference proteome</keyword>
<dbReference type="Pfam" id="PF07946">
    <property type="entry name" value="CCDC47"/>
    <property type="match status" value="1"/>
</dbReference>
<dbReference type="PANTHER" id="PTHR12883">
    <property type="entry name" value="ADIPOCYTE-SPECIFIC PROTEIN 4-RELATED"/>
    <property type="match status" value="1"/>
</dbReference>
<name>R4X9L0_TAPDE</name>
<organism evidence="7 8">
    <name type="scientific">Taphrina deformans (strain PYCC 5710 / ATCC 11124 / CBS 356.35 / IMI 108563 / JCM 9778 / NBRC 8474)</name>
    <name type="common">Peach leaf curl fungus</name>
    <name type="synonym">Lalaria deformans</name>
    <dbReference type="NCBI Taxonomy" id="1097556"/>
    <lineage>
        <taxon>Eukaryota</taxon>
        <taxon>Fungi</taxon>
        <taxon>Dikarya</taxon>
        <taxon>Ascomycota</taxon>
        <taxon>Taphrinomycotina</taxon>
        <taxon>Taphrinomycetes</taxon>
        <taxon>Taphrinales</taxon>
        <taxon>Taphrinaceae</taxon>
        <taxon>Taphrina</taxon>
    </lineage>
</organism>
<keyword evidence="3 6" id="KW-1133">Transmembrane helix</keyword>
<evidence type="ECO:0000256" key="2">
    <source>
        <dbReference type="ARBA" id="ARBA00022692"/>
    </source>
</evidence>
<feature type="compositionally biased region" description="Basic residues" evidence="5">
    <location>
        <begin position="380"/>
        <end position="390"/>
    </location>
</feature>
<dbReference type="eggNOG" id="KOG2357">
    <property type="taxonomic scope" value="Eukaryota"/>
</dbReference>
<dbReference type="AlphaFoldDB" id="R4X9L0"/>
<evidence type="ECO:0000313" key="7">
    <source>
        <dbReference type="EMBL" id="CCG82100.1"/>
    </source>
</evidence>
<evidence type="ECO:0000256" key="6">
    <source>
        <dbReference type="SAM" id="Phobius"/>
    </source>
</evidence>
<proteinExistence type="predicted"/>
<evidence type="ECO:0000256" key="1">
    <source>
        <dbReference type="ARBA" id="ARBA00004167"/>
    </source>
</evidence>
<feature type="region of interest" description="Disordered" evidence="5">
    <location>
        <begin position="338"/>
        <end position="390"/>
    </location>
</feature>
<accession>R4X9L0</accession>
<keyword evidence="4 6" id="KW-0472">Membrane</keyword>
<keyword evidence="2 6" id="KW-0812">Transmembrane</keyword>
<dbReference type="GO" id="GO:0016020">
    <property type="term" value="C:membrane"/>
    <property type="evidence" value="ECO:0007669"/>
    <property type="project" value="UniProtKB-SubCell"/>
</dbReference>
<dbReference type="OrthoDB" id="10039147at2759"/>
<gene>
    <name evidence="7" type="ORF">TAPDE_002039</name>
</gene>
<feature type="compositionally biased region" description="Basic and acidic residues" evidence="5">
    <location>
        <begin position="340"/>
        <end position="379"/>
    </location>
</feature>
<dbReference type="Proteomes" id="UP000013776">
    <property type="component" value="Unassembled WGS sequence"/>
</dbReference>
<dbReference type="GO" id="GO:0005509">
    <property type="term" value="F:calcium ion binding"/>
    <property type="evidence" value="ECO:0007669"/>
    <property type="project" value="InterPro"/>
</dbReference>